<reference evidence="9 10" key="2">
    <citation type="journal article" date="2020" name="Antonie Van Leeuwenhoek">
        <title>Phylogenomic characterisation of a novel corynebacterial species pathogenic to animals.</title>
        <authorList>
            <person name="Moller J."/>
            <person name="Musella L."/>
            <person name="Melnikov V."/>
            <person name="Geissdorfer W."/>
            <person name="Burkovski A."/>
            <person name="Sangal V."/>
        </authorList>
    </citation>
    <scope>NUCLEOTIDE SEQUENCE [LARGE SCALE GENOMIC DNA]</scope>
    <source>
        <strain evidence="9 10">PO100/5</strain>
    </source>
</reference>
<keyword evidence="7 8" id="KW-0472">Membrane</keyword>
<evidence type="ECO:0000256" key="5">
    <source>
        <dbReference type="ARBA" id="ARBA00022692"/>
    </source>
</evidence>
<dbReference type="AlphaFoldDB" id="A0A7Y4LHD4"/>
<feature type="transmembrane region" description="Helical" evidence="8">
    <location>
        <begin position="64"/>
        <end position="85"/>
    </location>
</feature>
<accession>A0A7Y4LHD4</accession>
<comment type="similarity">
    <text evidence="2">Belongs to the CPA3 antiporters (TC 2.A.63) subunit F family.</text>
</comment>
<reference evidence="9 10" key="3">
    <citation type="journal article" date="2020" name="Int. J. Syst. Evol. Microbiol.">
        <title>Corynebacterium silvaticum sp. nov., a unique group of NTTB corynebacteria in wild boar and roe deer.</title>
        <authorList>
            <person name="Dangel A."/>
            <person name="Berger A."/>
            <person name="Rau J."/>
            <person name="Eisenberg T."/>
            <person name="Kampfer P."/>
            <person name="Margos G."/>
            <person name="Contzen M."/>
            <person name="Busse H.J."/>
            <person name="Konrad R."/>
            <person name="Peters M."/>
            <person name="Sting R."/>
            <person name="Sing A."/>
        </authorList>
    </citation>
    <scope>NUCLEOTIDE SEQUENCE [LARGE SCALE GENOMIC DNA]</scope>
    <source>
        <strain evidence="9 10">PO100/5</strain>
    </source>
</reference>
<keyword evidence="6 8" id="KW-1133">Transmembrane helix</keyword>
<organism evidence="9 10">
    <name type="scientific">Corynebacterium silvaticum</name>
    <dbReference type="NCBI Taxonomy" id="2320431"/>
    <lineage>
        <taxon>Bacteria</taxon>
        <taxon>Bacillati</taxon>
        <taxon>Actinomycetota</taxon>
        <taxon>Actinomycetes</taxon>
        <taxon>Mycobacteriales</taxon>
        <taxon>Corynebacteriaceae</taxon>
        <taxon>Corynebacterium</taxon>
    </lineage>
</organism>
<feature type="transmembrane region" description="Helical" evidence="8">
    <location>
        <begin position="38"/>
        <end position="58"/>
    </location>
</feature>
<name>A0A7Y4LHD4_9CORY</name>
<dbReference type="InterPro" id="IPR007208">
    <property type="entry name" value="MrpF/PhaF-like"/>
</dbReference>
<dbReference type="NCBIfam" id="NF005930">
    <property type="entry name" value="PRK07948.1"/>
    <property type="match status" value="1"/>
</dbReference>
<gene>
    <name evidence="9" type="ORF">CBE74_10400</name>
</gene>
<evidence type="ECO:0000256" key="3">
    <source>
        <dbReference type="ARBA" id="ARBA00022448"/>
    </source>
</evidence>
<proteinExistence type="inferred from homology"/>
<reference evidence="9 10" key="4">
    <citation type="journal article" date="2020" name="PLoS ONE">
        <title>Taxonomic classification of strain PO100/5 shows a broader geographic distribution and genetic markers of the recently described Corynebacterium silvaticum.</title>
        <authorList>
            <person name="Viana M.V.C."/>
            <person name="Profeta R."/>
            <person name="da Silva A.L."/>
            <person name="Hurtado R."/>
            <person name="Cerqueira J.C."/>
            <person name="Ribeiro B.F.S."/>
            <person name="Almeida M.O."/>
            <person name="Morais-Rodrigues F."/>
            <person name="Soares S.C."/>
            <person name="Oliveira M."/>
            <person name="Tavares L."/>
            <person name="Figueiredo H."/>
            <person name="Wattam A.R."/>
            <person name="Barh D."/>
            <person name="Ghosh P."/>
            <person name="Silva A."/>
            <person name="Azevedo V."/>
        </authorList>
    </citation>
    <scope>NUCLEOTIDE SEQUENCE [LARGE SCALE GENOMIC DNA]</scope>
    <source>
        <strain evidence="9 10">PO100/5</strain>
    </source>
</reference>
<dbReference type="RefSeq" id="WP_023636346.1">
    <property type="nucleotide sequence ID" value="NZ_CP021417.2"/>
</dbReference>
<comment type="subcellular location">
    <subcellularLocation>
        <location evidence="1">Cell membrane</location>
        <topology evidence="1">Multi-pass membrane protein</topology>
    </subcellularLocation>
</comment>
<dbReference type="GO" id="GO:0005886">
    <property type="term" value="C:plasma membrane"/>
    <property type="evidence" value="ECO:0007669"/>
    <property type="project" value="UniProtKB-SubCell"/>
</dbReference>
<dbReference type="GeneID" id="75008628"/>
<evidence type="ECO:0000256" key="7">
    <source>
        <dbReference type="ARBA" id="ARBA00023136"/>
    </source>
</evidence>
<keyword evidence="3" id="KW-0813">Transport</keyword>
<dbReference type="OrthoDB" id="3733837at2"/>
<dbReference type="Pfam" id="PF04066">
    <property type="entry name" value="MrpF_PhaF"/>
    <property type="match status" value="1"/>
</dbReference>
<evidence type="ECO:0000256" key="1">
    <source>
        <dbReference type="ARBA" id="ARBA00004651"/>
    </source>
</evidence>
<evidence type="ECO:0000313" key="9">
    <source>
        <dbReference type="EMBL" id="ARU46788.1"/>
    </source>
</evidence>
<evidence type="ECO:0000256" key="8">
    <source>
        <dbReference type="SAM" id="Phobius"/>
    </source>
</evidence>
<evidence type="ECO:0000313" key="10">
    <source>
        <dbReference type="Proteomes" id="UP000195652"/>
    </source>
</evidence>
<keyword evidence="10" id="KW-1185">Reference proteome</keyword>
<sequence>MNQDVYNLVLFFVACIFALSFILTSYRIIAGPNSIDRLLGLDGVVAMLQCALAAYICWSLDTTVSNAMLVIALLGFISTVAITRFRKKDD</sequence>
<dbReference type="PANTHER" id="PTHR34702:SF1">
    <property type="entry name" value="NA(+)_H(+) ANTIPORTER SUBUNIT F"/>
    <property type="match status" value="1"/>
</dbReference>
<keyword evidence="5 8" id="KW-0812">Transmembrane</keyword>
<evidence type="ECO:0000256" key="4">
    <source>
        <dbReference type="ARBA" id="ARBA00022475"/>
    </source>
</evidence>
<reference evidence="9 10" key="1">
    <citation type="journal article" date="2014" name="BMC Vet. Res.">
        <title>First report of Corynebacterium pseudotuberculosis from caseous lymphadenitis lesions in Black Alentejano pig (Sus scrofa domesticus).</title>
        <authorList>
            <person name="Oliveira M."/>
            <person name="Barroco C."/>
            <person name="Mottola C."/>
            <person name="Santos R."/>
            <person name="Lemsaddek A."/>
            <person name="Tavares L."/>
            <person name="Semedo-Lemsaddek T."/>
        </authorList>
    </citation>
    <scope>NUCLEOTIDE SEQUENCE [LARGE SCALE GENOMIC DNA]</scope>
    <source>
        <strain evidence="9 10">PO100/5</strain>
    </source>
</reference>
<dbReference type="EMBL" id="CP021417">
    <property type="protein sequence ID" value="ARU46788.1"/>
    <property type="molecule type" value="Genomic_DNA"/>
</dbReference>
<protein>
    <submittedName>
        <fullName evidence="9">Monovalent cation/H+ antiporter complex subunit F</fullName>
    </submittedName>
</protein>
<evidence type="ECO:0000256" key="6">
    <source>
        <dbReference type="ARBA" id="ARBA00022989"/>
    </source>
</evidence>
<keyword evidence="4" id="KW-1003">Cell membrane</keyword>
<dbReference type="KEGG" id="csil:CBE74_10400"/>
<feature type="transmembrane region" description="Helical" evidence="8">
    <location>
        <begin position="6"/>
        <end position="26"/>
    </location>
</feature>
<dbReference type="Proteomes" id="UP000195652">
    <property type="component" value="Chromosome"/>
</dbReference>
<dbReference type="GO" id="GO:0015385">
    <property type="term" value="F:sodium:proton antiporter activity"/>
    <property type="evidence" value="ECO:0007669"/>
    <property type="project" value="TreeGrafter"/>
</dbReference>
<evidence type="ECO:0000256" key="2">
    <source>
        <dbReference type="ARBA" id="ARBA00009212"/>
    </source>
</evidence>
<dbReference type="PANTHER" id="PTHR34702">
    <property type="entry name" value="NA(+)/H(+) ANTIPORTER SUBUNIT F1"/>
    <property type="match status" value="1"/>
</dbReference>